<gene>
    <name evidence="8" type="ORF">KIPB_003213</name>
</gene>
<dbReference type="InterPro" id="IPR001678">
    <property type="entry name" value="MeTrfase_RsmB-F_NOP2_dom"/>
</dbReference>
<name>A0A9K3CRW7_9EUKA</name>
<keyword evidence="3 5" id="KW-0949">S-adenosyl-L-methionine</keyword>
<evidence type="ECO:0000259" key="7">
    <source>
        <dbReference type="PROSITE" id="PS51686"/>
    </source>
</evidence>
<dbReference type="InterPro" id="IPR029063">
    <property type="entry name" value="SAM-dependent_MTases_sf"/>
</dbReference>
<organism evidence="8 9">
    <name type="scientific">Kipferlia bialata</name>
    <dbReference type="NCBI Taxonomy" id="797122"/>
    <lineage>
        <taxon>Eukaryota</taxon>
        <taxon>Metamonada</taxon>
        <taxon>Carpediemonas-like organisms</taxon>
        <taxon>Kipferlia</taxon>
    </lineage>
</organism>
<comment type="similarity">
    <text evidence="5">Belongs to the class I-like SAM-binding methyltransferase superfamily. RsmB/NOP family.</text>
</comment>
<dbReference type="InterPro" id="IPR049560">
    <property type="entry name" value="MeTrfase_RsmB-F_NOP2_cat"/>
</dbReference>
<evidence type="ECO:0000256" key="2">
    <source>
        <dbReference type="ARBA" id="ARBA00022679"/>
    </source>
</evidence>
<protein>
    <submittedName>
        <fullName evidence="8">RNA (C5-cytosine) methyltransferase</fullName>
    </submittedName>
</protein>
<dbReference type="Gene3D" id="3.40.50.150">
    <property type="entry name" value="Vaccinia Virus protein VP39"/>
    <property type="match status" value="1"/>
</dbReference>
<evidence type="ECO:0000313" key="8">
    <source>
        <dbReference type="EMBL" id="GIQ82128.1"/>
    </source>
</evidence>
<dbReference type="GO" id="GO:0001510">
    <property type="term" value="P:RNA methylation"/>
    <property type="evidence" value="ECO:0007669"/>
    <property type="project" value="InterPro"/>
</dbReference>
<evidence type="ECO:0000256" key="3">
    <source>
        <dbReference type="ARBA" id="ARBA00022691"/>
    </source>
</evidence>
<feature type="binding site" evidence="5">
    <location>
        <position position="211"/>
    </location>
    <ligand>
        <name>S-adenosyl-L-methionine</name>
        <dbReference type="ChEBI" id="CHEBI:59789"/>
    </ligand>
</feature>
<feature type="non-terminal residue" evidence="8">
    <location>
        <position position="1"/>
    </location>
</feature>
<evidence type="ECO:0000313" key="9">
    <source>
        <dbReference type="Proteomes" id="UP000265618"/>
    </source>
</evidence>
<evidence type="ECO:0000256" key="4">
    <source>
        <dbReference type="ARBA" id="ARBA00022884"/>
    </source>
</evidence>
<evidence type="ECO:0000256" key="1">
    <source>
        <dbReference type="ARBA" id="ARBA00022603"/>
    </source>
</evidence>
<dbReference type="EMBL" id="BDIP01000600">
    <property type="protein sequence ID" value="GIQ82128.1"/>
    <property type="molecule type" value="Genomic_DNA"/>
</dbReference>
<feature type="active site" description="Nucleophile" evidence="5">
    <location>
        <position position="310"/>
    </location>
</feature>
<keyword evidence="9" id="KW-1185">Reference proteome</keyword>
<proteinExistence type="inferred from homology"/>
<feature type="binding site" evidence="5">
    <location>
        <position position="238"/>
    </location>
    <ligand>
        <name>S-adenosyl-L-methionine</name>
        <dbReference type="ChEBI" id="CHEBI:59789"/>
    </ligand>
</feature>
<dbReference type="Proteomes" id="UP000265618">
    <property type="component" value="Unassembled WGS sequence"/>
</dbReference>
<dbReference type="GO" id="GO:0003723">
    <property type="term" value="F:RNA binding"/>
    <property type="evidence" value="ECO:0007669"/>
    <property type="project" value="UniProtKB-UniRule"/>
</dbReference>
<dbReference type="PROSITE" id="PS51686">
    <property type="entry name" value="SAM_MT_RSMB_NOP"/>
    <property type="match status" value="1"/>
</dbReference>
<evidence type="ECO:0000256" key="6">
    <source>
        <dbReference type="SAM" id="MobiDB-lite"/>
    </source>
</evidence>
<dbReference type="PRINTS" id="PR02008">
    <property type="entry name" value="RCMTFAMILY"/>
</dbReference>
<sequence>MGKRGFSRCKTQTPPEESSIYQYYKQILGDEDSKKWLEYMQKPLPIAFRMTTPSADPMTVWTRDELISRITACLDSCADLPDDFRDTLPQGQVGNDLPWPIDASMLQKVPFIQDGMAWMLHGLSRSHLRRVPQLKSLQSLLVLQMESGAINRQEAVSMLPPLFLGVKPGMRVLDMCAAPGSKTAQLLAAIHTQPEGTPKDTPVRGMVVANDVDLKRAYVLVHNVHRLKSPAMIVTNLDATKYPSPPDGVLYDRILADVPCSGDGTLRKAPDMWTRWKANNGHQLHNVQLKVAVRGAMLLKPGGRMVYSTCSLNPVENESVIATLLKLAKGALKVVTVDVPGVVGTPGYTTWPIYNPTNLEEECTPENRPKSVSATVFPPTKETEGEGVTYESVCDQLKKTIRICPWAMNSGGFYVCTLEKSATIPLPTDGVWKTSLDETAVYARQLQATPVEKLPKGVVAPGWHELPLLPSAPANQARLKNQWGFDTETAPYKMMNRSGDDAIQASSFACVTPEAASFLQGTVREGVTEEQAAKGAQISHHVVHA</sequence>
<comment type="caution">
    <text evidence="8">The sequence shown here is derived from an EMBL/GenBank/DDBJ whole genome shotgun (WGS) entry which is preliminary data.</text>
</comment>
<evidence type="ECO:0000256" key="5">
    <source>
        <dbReference type="PROSITE-ProRule" id="PRU01023"/>
    </source>
</evidence>
<dbReference type="InterPro" id="IPR023267">
    <property type="entry name" value="RCMT"/>
</dbReference>
<dbReference type="PANTHER" id="PTHR22808">
    <property type="entry name" value="NCL1 YEAST -RELATED NOL1/NOP2/FMU SUN DOMAIN-CONTAINING"/>
    <property type="match status" value="1"/>
</dbReference>
<feature type="domain" description="SAM-dependent MTase RsmB/NOP-type" evidence="7">
    <location>
        <begin position="87"/>
        <end position="421"/>
    </location>
</feature>
<feature type="binding site" evidence="5">
    <location>
        <begin position="176"/>
        <end position="182"/>
    </location>
    <ligand>
        <name>S-adenosyl-L-methionine</name>
        <dbReference type="ChEBI" id="CHEBI:59789"/>
    </ligand>
</feature>
<dbReference type="SUPFAM" id="SSF53335">
    <property type="entry name" value="S-adenosyl-L-methionine-dependent methyltransferases"/>
    <property type="match status" value="1"/>
</dbReference>
<keyword evidence="2 5" id="KW-0808">Transferase</keyword>
<feature type="region of interest" description="Disordered" evidence="6">
    <location>
        <begin position="362"/>
        <end position="383"/>
    </location>
</feature>
<dbReference type="OrthoDB" id="6093671at2759"/>
<dbReference type="GO" id="GO:0008173">
    <property type="term" value="F:RNA methyltransferase activity"/>
    <property type="evidence" value="ECO:0007669"/>
    <property type="project" value="InterPro"/>
</dbReference>
<dbReference type="AlphaFoldDB" id="A0A9K3CRW7"/>
<keyword evidence="1 5" id="KW-0489">Methyltransferase</keyword>
<accession>A0A9K3CRW7</accession>
<feature type="binding site" evidence="5">
    <location>
        <position position="257"/>
    </location>
    <ligand>
        <name>S-adenosyl-L-methionine</name>
        <dbReference type="ChEBI" id="CHEBI:59789"/>
    </ligand>
</feature>
<dbReference type="Pfam" id="PF01189">
    <property type="entry name" value="Methyltr_RsmB-F"/>
    <property type="match status" value="1"/>
</dbReference>
<dbReference type="PANTHER" id="PTHR22808:SF1">
    <property type="entry name" value="RNA CYTOSINE-C(5)-METHYLTRANSFERASE NSUN2-RELATED"/>
    <property type="match status" value="1"/>
</dbReference>
<keyword evidence="4 5" id="KW-0694">RNA-binding</keyword>
<reference evidence="8 9" key="1">
    <citation type="journal article" date="2018" name="PLoS ONE">
        <title>The draft genome of Kipferlia bialata reveals reductive genome evolution in fornicate parasites.</title>
        <authorList>
            <person name="Tanifuji G."/>
            <person name="Takabayashi S."/>
            <person name="Kume K."/>
            <person name="Takagi M."/>
            <person name="Nakayama T."/>
            <person name="Kamikawa R."/>
            <person name="Inagaki Y."/>
            <person name="Hashimoto T."/>
        </authorList>
    </citation>
    <scope>NUCLEOTIDE SEQUENCE [LARGE SCALE GENOMIC DNA]</scope>
    <source>
        <strain evidence="8">NY0173</strain>
    </source>
</reference>